<keyword evidence="3" id="KW-1185">Reference proteome</keyword>
<organism evidence="2 3">
    <name type="scientific">Flavobacterium chungangensis</name>
    <dbReference type="NCBI Taxonomy" id="2708132"/>
    <lineage>
        <taxon>Bacteria</taxon>
        <taxon>Pseudomonadati</taxon>
        <taxon>Bacteroidota</taxon>
        <taxon>Flavobacteriia</taxon>
        <taxon>Flavobacteriales</taxon>
        <taxon>Flavobacteriaceae</taxon>
        <taxon>Flavobacterium</taxon>
    </lineage>
</organism>
<dbReference type="EMBL" id="JBHSFY010000012">
    <property type="protein sequence ID" value="MFC4478962.1"/>
    <property type="molecule type" value="Genomic_DNA"/>
</dbReference>
<accession>A0ABV8ZK00</accession>
<dbReference type="Proteomes" id="UP001596003">
    <property type="component" value="Unassembled WGS sequence"/>
</dbReference>
<sequence length="336" mass="39071">MIRLPQRISQHKSESDSFAILLYKLKNLGIFRNFTQNDYGIDLEVELLEDDNITGKYFKVQVKSSVDLVIRQDGIPTTNGIKQSTLNYWAELSFHSPVIAFAVDVKKENIYISKPLFWQALSLIDSSGKSKTIEYFEKDKTPEDTKELIDLITKFATQPSIHEQVFAHKQFLERFKQILDSYEDCVYSDLGSEITMGSGAFRTFLNATRTLLYEQTFDVKNKLAELLEIYSSNKKFHKIRDFNRNDIENIFDFQYYLDLSYHPGANVNGKDALMAFNLLFPIIGNRLTELRNVILKSESFWQRRDPQYLDLVTKALLPDHFTFEALEAYNKSFSGY</sequence>
<feature type="domain" description="DUF4365" evidence="1">
    <location>
        <begin position="15"/>
        <end position="139"/>
    </location>
</feature>
<proteinExistence type="predicted"/>
<dbReference type="InterPro" id="IPR025375">
    <property type="entry name" value="DUF4365"/>
</dbReference>
<evidence type="ECO:0000313" key="2">
    <source>
        <dbReference type="EMBL" id="MFC4478962.1"/>
    </source>
</evidence>
<evidence type="ECO:0000259" key="1">
    <source>
        <dbReference type="Pfam" id="PF14280"/>
    </source>
</evidence>
<name>A0ABV8ZK00_9FLAO</name>
<comment type="caution">
    <text evidence="2">The sequence shown here is derived from an EMBL/GenBank/DDBJ whole genome shotgun (WGS) entry which is preliminary data.</text>
</comment>
<protein>
    <submittedName>
        <fullName evidence="2">DUF4365 domain-containing protein</fullName>
    </submittedName>
</protein>
<dbReference type="Pfam" id="PF14280">
    <property type="entry name" value="DUF4365"/>
    <property type="match status" value="1"/>
</dbReference>
<evidence type="ECO:0000313" key="3">
    <source>
        <dbReference type="Proteomes" id="UP001596003"/>
    </source>
</evidence>
<gene>
    <name evidence="2" type="ORF">ACFO3N_17940</name>
</gene>
<dbReference type="RefSeq" id="WP_379800015.1">
    <property type="nucleotide sequence ID" value="NZ_JBHSFY010000012.1"/>
</dbReference>
<reference evidence="3" key="1">
    <citation type="journal article" date="2019" name="Int. J. Syst. Evol. Microbiol.">
        <title>The Global Catalogue of Microorganisms (GCM) 10K type strain sequencing project: providing services to taxonomists for standard genome sequencing and annotation.</title>
        <authorList>
            <consortium name="The Broad Institute Genomics Platform"/>
            <consortium name="The Broad Institute Genome Sequencing Center for Infectious Disease"/>
            <person name="Wu L."/>
            <person name="Ma J."/>
        </authorList>
    </citation>
    <scope>NUCLEOTIDE SEQUENCE [LARGE SCALE GENOMIC DNA]</scope>
    <source>
        <strain evidence="3">NBRC 103627</strain>
    </source>
</reference>